<dbReference type="PANTHER" id="PTHR43652:SF1">
    <property type="entry name" value="RESPONSE REGULATOR"/>
    <property type="match status" value="1"/>
</dbReference>
<accession>A0ABS4G6G5</accession>
<evidence type="ECO:0000256" key="5">
    <source>
        <dbReference type="ARBA" id="ARBA00022989"/>
    </source>
</evidence>
<proteinExistence type="predicted"/>
<feature type="domain" description="Citrate transporter-like" evidence="8">
    <location>
        <begin position="245"/>
        <end position="427"/>
    </location>
</feature>
<dbReference type="RefSeq" id="WP_209460315.1">
    <property type="nucleotide sequence ID" value="NZ_JAGGKC010000024.1"/>
</dbReference>
<name>A0ABS4G6G5_9CLOT</name>
<keyword evidence="6 7" id="KW-0472">Membrane</keyword>
<protein>
    <submittedName>
        <fullName evidence="9">Anion transporter</fullName>
    </submittedName>
</protein>
<keyword evidence="10" id="KW-1185">Reference proteome</keyword>
<feature type="transmembrane region" description="Helical" evidence="7">
    <location>
        <begin position="177"/>
        <end position="198"/>
    </location>
</feature>
<evidence type="ECO:0000256" key="4">
    <source>
        <dbReference type="ARBA" id="ARBA00022737"/>
    </source>
</evidence>
<dbReference type="InterPro" id="IPR004680">
    <property type="entry name" value="Cit_transptr-like_dom"/>
</dbReference>
<gene>
    <name evidence="9" type="ORF">J2Z34_002635</name>
</gene>
<feature type="transmembrane region" description="Helical" evidence="7">
    <location>
        <begin position="138"/>
        <end position="157"/>
    </location>
</feature>
<evidence type="ECO:0000256" key="3">
    <source>
        <dbReference type="ARBA" id="ARBA00022692"/>
    </source>
</evidence>
<organism evidence="9 10">
    <name type="scientific">Youngiibacter multivorans</name>
    <dbReference type="NCBI Taxonomy" id="937251"/>
    <lineage>
        <taxon>Bacteria</taxon>
        <taxon>Bacillati</taxon>
        <taxon>Bacillota</taxon>
        <taxon>Clostridia</taxon>
        <taxon>Eubacteriales</taxon>
        <taxon>Clostridiaceae</taxon>
        <taxon>Youngiibacter</taxon>
    </lineage>
</organism>
<feature type="transmembrane region" description="Helical" evidence="7">
    <location>
        <begin position="326"/>
        <end position="356"/>
    </location>
</feature>
<dbReference type="CDD" id="cd01115">
    <property type="entry name" value="SLC13_permease"/>
    <property type="match status" value="1"/>
</dbReference>
<sequence length="429" mass="44946">MTPQIITLLLLAIVVVLLVTEKMPMSCIGLGVIAVLTLTKVLKPAEALAQFASGSIVLISCVFLISGAMMEVGVAQLIGNKVRQIVDKSKGGETMVILLIMAATMAMCTALPRVGVAGALIPIIISISMATGISRTKLLFIMALTASFGGSITLIGTPPNLLAKAALEQAGLGTIGFFDFAVVGIPLAIMGTIFILLVRNSSLIPARFQEEIVDVSKIKEQAKLDPSLKKKQVLTGLVFAVFILSIIFEKQTGIQAYIVGIIGAAVLVTTKTVTEKFAFNQSINWGMTFFIVGMLTLGDAMSKSGASKLLADNVMSMVGSNPSPLLLTGVLFLLAAVLTQFMSNTGAAGMLIPFGISLASGLGLDPKAVIMAIVIGCNSSFMTPMATPANTMIVGPGNIKFMDWVKVGIPLMVMTFILAMVVLPMAFPL</sequence>
<evidence type="ECO:0000256" key="2">
    <source>
        <dbReference type="ARBA" id="ARBA00022448"/>
    </source>
</evidence>
<keyword evidence="3 7" id="KW-0812">Transmembrane</keyword>
<dbReference type="Pfam" id="PF03600">
    <property type="entry name" value="CitMHS"/>
    <property type="match status" value="2"/>
</dbReference>
<keyword evidence="2" id="KW-0813">Transport</keyword>
<evidence type="ECO:0000259" key="8">
    <source>
        <dbReference type="Pfam" id="PF03600"/>
    </source>
</evidence>
<evidence type="ECO:0000256" key="6">
    <source>
        <dbReference type="ARBA" id="ARBA00023136"/>
    </source>
</evidence>
<feature type="domain" description="Citrate transporter-like" evidence="8">
    <location>
        <begin position="15"/>
        <end position="242"/>
    </location>
</feature>
<dbReference type="Proteomes" id="UP001519271">
    <property type="component" value="Unassembled WGS sequence"/>
</dbReference>
<feature type="transmembrane region" description="Helical" evidence="7">
    <location>
        <begin position="232"/>
        <end position="248"/>
    </location>
</feature>
<comment type="caution">
    <text evidence="9">The sequence shown here is derived from an EMBL/GenBank/DDBJ whole genome shotgun (WGS) entry which is preliminary data.</text>
</comment>
<evidence type="ECO:0000256" key="7">
    <source>
        <dbReference type="SAM" id="Phobius"/>
    </source>
</evidence>
<feature type="transmembrane region" description="Helical" evidence="7">
    <location>
        <begin position="254"/>
        <end position="273"/>
    </location>
</feature>
<evidence type="ECO:0000313" key="9">
    <source>
        <dbReference type="EMBL" id="MBP1920137.1"/>
    </source>
</evidence>
<comment type="subcellular location">
    <subcellularLocation>
        <location evidence="1">Membrane</location>
        <topology evidence="1">Multi-pass membrane protein</topology>
    </subcellularLocation>
</comment>
<dbReference type="PANTHER" id="PTHR43652">
    <property type="entry name" value="BASIC AMINO ACID ANTIPORTER YFCC-RELATED"/>
    <property type="match status" value="1"/>
</dbReference>
<dbReference type="EMBL" id="JAGGKC010000024">
    <property type="protein sequence ID" value="MBP1920137.1"/>
    <property type="molecule type" value="Genomic_DNA"/>
</dbReference>
<feature type="transmembrane region" description="Helical" evidence="7">
    <location>
        <begin position="285"/>
        <end position="306"/>
    </location>
</feature>
<dbReference type="InterPro" id="IPR051679">
    <property type="entry name" value="DASS-Related_Transporters"/>
</dbReference>
<keyword evidence="4" id="KW-0677">Repeat</keyword>
<evidence type="ECO:0000313" key="10">
    <source>
        <dbReference type="Proteomes" id="UP001519271"/>
    </source>
</evidence>
<feature type="transmembrane region" description="Helical" evidence="7">
    <location>
        <begin position="91"/>
        <end position="108"/>
    </location>
</feature>
<feature type="transmembrane region" description="Helical" evidence="7">
    <location>
        <begin position="47"/>
        <end position="70"/>
    </location>
</feature>
<feature type="transmembrane region" description="Helical" evidence="7">
    <location>
        <begin position="407"/>
        <end position="427"/>
    </location>
</feature>
<keyword evidence="5 7" id="KW-1133">Transmembrane helix</keyword>
<feature type="transmembrane region" description="Helical" evidence="7">
    <location>
        <begin position="368"/>
        <end position="387"/>
    </location>
</feature>
<evidence type="ECO:0000256" key="1">
    <source>
        <dbReference type="ARBA" id="ARBA00004141"/>
    </source>
</evidence>
<reference evidence="9 10" key="1">
    <citation type="submission" date="2021-03" db="EMBL/GenBank/DDBJ databases">
        <title>Genomic Encyclopedia of Type Strains, Phase IV (KMG-IV): sequencing the most valuable type-strain genomes for metagenomic binning, comparative biology and taxonomic classification.</title>
        <authorList>
            <person name="Goeker M."/>
        </authorList>
    </citation>
    <scope>NUCLEOTIDE SEQUENCE [LARGE SCALE GENOMIC DNA]</scope>
    <source>
        <strain evidence="9 10">DSM 6139</strain>
    </source>
</reference>